<feature type="signal peptide" evidence="2">
    <location>
        <begin position="1"/>
        <end position="24"/>
    </location>
</feature>
<dbReference type="Proteomes" id="UP000758603">
    <property type="component" value="Unassembled WGS sequence"/>
</dbReference>
<keyword evidence="4" id="KW-1185">Reference proteome</keyword>
<name>A0A9P8UG62_9PEZI</name>
<organism evidence="3 4">
    <name type="scientific">Truncatella angustata</name>
    <dbReference type="NCBI Taxonomy" id="152316"/>
    <lineage>
        <taxon>Eukaryota</taxon>
        <taxon>Fungi</taxon>
        <taxon>Dikarya</taxon>
        <taxon>Ascomycota</taxon>
        <taxon>Pezizomycotina</taxon>
        <taxon>Sordariomycetes</taxon>
        <taxon>Xylariomycetidae</taxon>
        <taxon>Amphisphaeriales</taxon>
        <taxon>Sporocadaceae</taxon>
        <taxon>Truncatella</taxon>
    </lineage>
</organism>
<keyword evidence="2" id="KW-0732">Signal</keyword>
<accession>A0A9P8UG62</accession>
<gene>
    <name evidence="3" type="ORF">BKA67DRAFT_571138</name>
</gene>
<evidence type="ECO:0000256" key="2">
    <source>
        <dbReference type="SAM" id="SignalP"/>
    </source>
</evidence>
<dbReference type="AlphaFoldDB" id="A0A9P8UG62"/>
<dbReference type="EMBL" id="JAGPXC010000006">
    <property type="protein sequence ID" value="KAH6651523.1"/>
    <property type="molecule type" value="Genomic_DNA"/>
</dbReference>
<feature type="chain" id="PRO_5040214137" evidence="2">
    <location>
        <begin position="25"/>
        <end position="84"/>
    </location>
</feature>
<evidence type="ECO:0000313" key="4">
    <source>
        <dbReference type="Proteomes" id="UP000758603"/>
    </source>
</evidence>
<dbReference type="GeneID" id="70132093"/>
<evidence type="ECO:0000313" key="3">
    <source>
        <dbReference type="EMBL" id="KAH6651523.1"/>
    </source>
</evidence>
<feature type="region of interest" description="Disordered" evidence="1">
    <location>
        <begin position="31"/>
        <end position="70"/>
    </location>
</feature>
<feature type="compositionally biased region" description="Low complexity" evidence="1">
    <location>
        <begin position="56"/>
        <end position="67"/>
    </location>
</feature>
<evidence type="ECO:0000256" key="1">
    <source>
        <dbReference type="SAM" id="MobiDB-lite"/>
    </source>
</evidence>
<comment type="caution">
    <text evidence="3">The sequence shown here is derived from an EMBL/GenBank/DDBJ whole genome shotgun (WGS) entry which is preliminary data.</text>
</comment>
<proteinExistence type="predicted"/>
<sequence>MRIVEYRLFLFICICASHHKLTQSLCLPQEPTLHPKPPRVSNSTRISVHPSEPLEQGGHTTGTQIGTALKEDTYLPSVQSSVPG</sequence>
<dbReference type="RefSeq" id="XP_045955801.1">
    <property type="nucleotide sequence ID" value="XM_046103201.1"/>
</dbReference>
<protein>
    <submittedName>
        <fullName evidence="3">Uncharacterized protein</fullName>
    </submittedName>
</protein>
<reference evidence="3" key="1">
    <citation type="journal article" date="2021" name="Nat. Commun.">
        <title>Genetic determinants of endophytism in the Arabidopsis root mycobiome.</title>
        <authorList>
            <person name="Mesny F."/>
            <person name="Miyauchi S."/>
            <person name="Thiergart T."/>
            <person name="Pickel B."/>
            <person name="Atanasova L."/>
            <person name="Karlsson M."/>
            <person name="Huettel B."/>
            <person name="Barry K.W."/>
            <person name="Haridas S."/>
            <person name="Chen C."/>
            <person name="Bauer D."/>
            <person name="Andreopoulos W."/>
            <person name="Pangilinan J."/>
            <person name="LaButti K."/>
            <person name="Riley R."/>
            <person name="Lipzen A."/>
            <person name="Clum A."/>
            <person name="Drula E."/>
            <person name="Henrissat B."/>
            <person name="Kohler A."/>
            <person name="Grigoriev I.V."/>
            <person name="Martin F.M."/>
            <person name="Hacquard S."/>
        </authorList>
    </citation>
    <scope>NUCLEOTIDE SEQUENCE</scope>
    <source>
        <strain evidence="3">MPI-SDFR-AT-0073</strain>
    </source>
</reference>